<protein>
    <submittedName>
        <fullName evidence="2">Undecaprenyl-phosphate alpha-N-acetylglucosaminyl 1-phosphate transferase</fullName>
        <ecNumber evidence="2">2.7.8.33</ecNumber>
    </submittedName>
</protein>
<evidence type="ECO:0000256" key="1">
    <source>
        <dbReference type="SAM" id="Phobius"/>
    </source>
</evidence>
<comment type="caution">
    <text evidence="2">The sequence shown here is derived from an EMBL/GenBank/DDBJ whole genome shotgun (WGS) entry which is preliminary data.</text>
</comment>
<keyword evidence="1" id="KW-0812">Transmembrane</keyword>
<sequence>MLVPVLALGLPLFDTMVVFFQRIRAGKSPMKADRQHIHHILYDNGLTQRQTVLWLYAISTCLGLAAVEVNNVQGRIISLVVGLAGMFLFVVARTMNIKDMDDDTKGYGSNFKRELQEELKRRKQDS</sequence>
<dbReference type="EMBL" id="VSSQ01120728">
    <property type="protein sequence ID" value="MPN53532.1"/>
    <property type="molecule type" value="Genomic_DNA"/>
</dbReference>
<evidence type="ECO:0000313" key="2">
    <source>
        <dbReference type="EMBL" id="MPN53532.1"/>
    </source>
</evidence>
<proteinExistence type="predicted"/>
<gene>
    <name evidence="2" type="primary">wecA_26</name>
    <name evidence="2" type="ORF">SDC9_201196</name>
</gene>
<dbReference type="AlphaFoldDB" id="A0A645IRS7"/>
<accession>A0A645IRS7</accession>
<feature type="transmembrane region" description="Helical" evidence="1">
    <location>
        <begin position="76"/>
        <end position="95"/>
    </location>
</feature>
<reference evidence="2" key="1">
    <citation type="submission" date="2019-08" db="EMBL/GenBank/DDBJ databases">
        <authorList>
            <person name="Kucharzyk K."/>
            <person name="Murdoch R.W."/>
            <person name="Higgins S."/>
            <person name="Loffler F."/>
        </authorList>
    </citation>
    <scope>NUCLEOTIDE SEQUENCE</scope>
</reference>
<feature type="transmembrane region" description="Helical" evidence="1">
    <location>
        <begin position="51"/>
        <end position="69"/>
    </location>
</feature>
<name>A0A645IRS7_9ZZZZ</name>
<keyword evidence="2" id="KW-0808">Transferase</keyword>
<dbReference type="GO" id="GO:0036380">
    <property type="term" value="F:UDP-N-acetylglucosamine-undecaprenyl-phosphate N-acetylglucosaminephosphotransferase activity"/>
    <property type="evidence" value="ECO:0007669"/>
    <property type="project" value="UniProtKB-EC"/>
</dbReference>
<keyword evidence="1" id="KW-0472">Membrane</keyword>
<dbReference type="EC" id="2.7.8.33" evidence="2"/>
<organism evidence="2">
    <name type="scientific">bioreactor metagenome</name>
    <dbReference type="NCBI Taxonomy" id="1076179"/>
    <lineage>
        <taxon>unclassified sequences</taxon>
        <taxon>metagenomes</taxon>
        <taxon>ecological metagenomes</taxon>
    </lineage>
</organism>
<keyword evidence="1" id="KW-1133">Transmembrane helix</keyword>